<evidence type="ECO:0000259" key="7">
    <source>
        <dbReference type="Pfam" id="PF00294"/>
    </source>
</evidence>
<evidence type="ECO:0000256" key="5">
    <source>
        <dbReference type="ARBA" id="ARBA00022840"/>
    </source>
</evidence>
<evidence type="ECO:0000256" key="4">
    <source>
        <dbReference type="ARBA" id="ARBA00022777"/>
    </source>
</evidence>
<evidence type="ECO:0000313" key="8">
    <source>
        <dbReference type="EMBL" id="XBW07754.1"/>
    </source>
</evidence>
<gene>
    <name evidence="8" type="ORF">SAC06_08905</name>
</gene>
<dbReference type="PANTHER" id="PTHR46566">
    <property type="entry name" value="1-PHOSPHOFRUCTOKINASE-RELATED"/>
    <property type="match status" value="1"/>
</dbReference>
<dbReference type="EMBL" id="CP138335">
    <property type="protein sequence ID" value="XBW07754.1"/>
    <property type="molecule type" value="Genomic_DNA"/>
</dbReference>
<keyword evidence="4 8" id="KW-0418">Kinase</keyword>
<dbReference type="InterPro" id="IPR029056">
    <property type="entry name" value="Ribokinase-like"/>
</dbReference>
<evidence type="ECO:0000256" key="1">
    <source>
        <dbReference type="ARBA" id="ARBA00010688"/>
    </source>
</evidence>
<evidence type="ECO:0000256" key="2">
    <source>
        <dbReference type="ARBA" id="ARBA00022679"/>
    </source>
</evidence>
<dbReference type="PANTHER" id="PTHR46566:SF5">
    <property type="entry name" value="1-PHOSPHOFRUCTOKINASE"/>
    <property type="match status" value="1"/>
</dbReference>
<dbReference type="Gene3D" id="3.40.1190.20">
    <property type="match status" value="1"/>
</dbReference>
<evidence type="ECO:0000256" key="3">
    <source>
        <dbReference type="ARBA" id="ARBA00022741"/>
    </source>
</evidence>
<dbReference type="InterPro" id="IPR017583">
    <property type="entry name" value="Tagatose/fructose_Pkinase"/>
</dbReference>
<accession>A0AAU7V631</accession>
<dbReference type="AlphaFoldDB" id="A0AAU7V631"/>
<dbReference type="GO" id="GO:0005524">
    <property type="term" value="F:ATP binding"/>
    <property type="evidence" value="ECO:0007669"/>
    <property type="project" value="UniProtKB-KW"/>
</dbReference>
<dbReference type="InterPro" id="IPR011611">
    <property type="entry name" value="PfkB_dom"/>
</dbReference>
<dbReference type="GO" id="GO:0005829">
    <property type="term" value="C:cytosol"/>
    <property type="evidence" value="ECO:0007669"/>
    <property type="project" value="TreeGrafter"/>
</dbReference>
<evidence type="ECO:0000256" key="6">
    <source>
        <dbReference type="PIRNR" id="PIRNR000535"/>
    </source>
</evidence>
<proteinExistence type="inferred from homology"/>
<dbReference type="SUPFAM" id="SSF53613">
    <property type="entry name" value="Ribokinase-like"/>
    <property type="match status" value="1"/>
</dbReference>
<protein>
    <submittedName>
        <fullName evidence="8">Hexose kinase</fullName>
        <ecNumber evidence="8">2.7.1.-</ecNumber>
    </submittedName>
</protein>
<keyword evidence="3" id="KW-0547">Nucleotide-binding</keyword>
<feature type="domain" description="Carbohydrate kinase PfkB" evidence="7">
    <location>
        <begin position="9"/>
        <end position="284"/>
    </location>
</feature>
<name>A0AAU7V631_9ACTO</name>
<dbReference type="Pfam" id="PF00294">
    <property type="entry name" value="PfkB"/>
    <property type="match status" value="1"/>
</dbReference>
<dbReference type="RefSeq" id="WP_350257956.1">
    <property type="nucleotide sequence ID" value="NZ_CP138335.1"/>
</dbReference>
<dbReference type="PROSITE" id="PS00583">
    <property type="entry name" value="PFKB_KINASES_1"/>
    <property type="match status" value="1"/>
</dbReference>
<comment type="similarity">
    <text evidence="1">Belongs to the carbohydrate kinase PfkB family.</text>
</comment>
<keyword evidence="2 6" id="KW-0808">Transferase</keyword>
<organism evidence="8">
    <name type="scientific">Scrofimicrobium appendicitidis</name>
    <dbReference type="NCBI Taxonomy" id="3079930"/>
    <lineage>
        <taxon>Bacteria</taxon>
        <taxon>Bacillati</taxon>
        <taxon>Actinomycetota</taxon>
        <taxon>Actinomycetes</taxon>
        <taxon>Actinomycetales</taxon>
        <taxon>Actinomycetaceae</taxon>
        <taxon>Scrofimicrobium</taxon>
    </lineage>
</organism>
<dbReference type="EC" id="2.7.1.-" evidence="8"/>
<reference evidence="8" key="1">
    <citation type="submission" date="2023-11" db="EMBL/GenBank/DDBJ databases">
        <title>Scrofimicrobium hongkongense sp. nov., isolated from a patient with peritonitis.</title>
        <authorList>
            <person name="Lao H.Y."/>
            <person name="Wong A.Y.P."/>
            <person name="Ng T.L."/>
            <person name="Wong R.Y.L."/>
            <person name="Yau M.C.Y."/>
            <person name="Lam J.Y.W."/>
            <person name="Siu G.K.H."/>
        </authorList>
    </citation>
    <scope>NUCLEOTIDE SEQUENCE</scope>
    <source>
        <strain evidence="8">R131</strain>
    </source>
</reference>
<sequence length="300" mass="31392">MIWTITPNPAIDVTYRIPELRHGETHRVNEVQVNPGGKGINVARVLTQLGEEAGVSGLVGGATGTQLRELLAERAPTLIQDWVPAHVPTRTSIAVVDDRDATVFNEAGAPPRPEVWQELRGWMRRRIQPGDVVTICGSLPGDTPGDTYADLARTARELGAHTIVDTSGPALLAAAPYADLIKPNEAELLVATGAPTLAEALAQLHIPGAVALSRGADGMELHLDGQTWRGCAPEVIAGNPTGAGDAAVAAWAQFLAHGSSDWAEGLRSAIATSAAAVARPTAGEIDPDLRGDLLARIQIS</sequence>
<dbReference type="InterPro" id="IPR002173">
    <property type="entry name" value="Carboh/pur_kinase_PfkB_CS"/>
</dbReference>
<dbReference type="KEGG" id="sapp:SAC06_08905"/>
<keyword evidence="5" id="KW-0067">ATP-binding</keyword>
<dbReference type="GO" id="GO:0008443">
    <property type="term" value="F:phosphofructokinase activity"/>
    <property type="evidence" value="ECO:0007669"/>
    <property type="project" value="TreeGrafter"/>
</dbReference>
<dbReference type="PIRSF" id="PIRSF000535">
    <property type="entry name" value="1PFK/6PFK/LacC"/>
    <property type="match status" value="1"/>
</dbReference>
<dbReference type="NCBIfam" id="TIGR03168">
    <property type="entry name" value="1-PFK"/>
    <property type="match status" value="1"/>
</dbReference>